<accession>A0A8P4KSA7</accession>
<dbReference type="SMART" id="SM00368">
    <property type="entry name" value="LRR_RI"/>
    <property type="match status" value="4"/>
</dbReference>
<protein>
    <submittedName>
        <fullName evidence="3">Uncharacterized protein</fullName>
    </submittedName>
</protein>
<evidence type="ECO:0000256" key="2">
    <source>
        <dbReference type="ARBA" id="ARBA00022737"/>
    </source>
</evidence>
<dbReference type="AlphaFoldDB" id="A0A8P4KSA7"/>
<dbReference type="Proteomes" id="UP000694389">
    <property type="component" value="Unassembled WGS sequence"/>
</dbReference>
<dbReference type="Ensembl" id="ENSDLAT00005087818.1">
    <property type="protein sequence ID" value="ENSDLAP00005080288.1"/>
    <property type="gene ID" value="ENSDLAG00005029791.1"/>
</dbReference>
<evidence type="ECO:0000256" key="1">
    <source>
        <dbReference type="ARBA" id="ARBA00022614"/>
    </source>
</evidence>
<dbReference type="Gene3D" id="3.80.10.10">
    <property type="entry name" value="Ribonuclease Inhibitor"/>
    <property type="match status" value="1"/>
</dbReference>
<proteinExistence type="predicted"/>
<dbReference type="InterPro" id="IPR032675">
    <property type="entry name" value="LRR_dom_sf"/>
</dbReference>
<sequence length="206" mass="22615">TLNEEMKMKANGSRSKVLLRKRETVLPVQLSGCLITKEGCASLVSALSSNPSHLRELDLSNNNLQDSGLKLLSVGLKSPHCKLETLRLSGCLITEEGCASLVSALSSNPSHLRELDLSYNHPGDSATKLSAALEDPHWRLDTLRYEADQYSSSSQGKVMKFLFIKEERLKPTLKCGEGVCLQNHNWKLVPQERSLVTEGSGSCSTF</sequence>
<dbReference type="PROSITE" id="PS51450">
    <property type="entry name" value="LRR"/>
    <property type="match status" value="1"/>
</dbReference>
<name>A0A8P4KSA7_DICLA</name>
<evidence type="ECO:0000313" key="4">
    <source>
        <dbReference type="Proteomes" id="UP000694389"/>
    </source>
</evidence>
<keyword evidence="1" id="KW-0433">Leucine-rich repeat</keyword>
<dbReference type="Pfam" id="PF13516">
    <property type="entry name" value="LRR_6"/>
    <property type="match status" value="3"/>
</dbReference>
<evidence type="ECO:0000313" key="3">
    <source>
        <dbReference type="Ensembl" id="ENSDLAP00005080288.1"/>
    </source>
</evidence>
<dbReference type="InterPro" id="IPR001611">
    <property type="entry name" value="Leu-rich_rpt"/>
</dbReference>
<dbReference type="InterPro" id="IPR051261">
    <property type="entry name" value="NLR"/>
</dbReference>
<dbReference type="GeneTree" id="ENSGT01150000286904"/>
<reference evidence="3" key="1">
    <citation type="submission" date="2025-08" db="UniProtKB">
        <authorList>
            <consortium name="Ensembl"/>
        </authorList>
    </citation>
    <scope>IDENTIFICATION</scope>
</reference>
<dbReference type="SUPFAM" id="SSF52047">
    <property type="entry name" value="RNI-like"/>
    <property type="match status" value="1"/>
</dbReference>
<keyword evidence="2" id="KW-0677">Repeat</keyword>
<organism evidence="3 4">
    <name type="scientific">Dicentrarchus labrax</name>
    <name type="common">European seabass</name>
    <name type="synonym">Morone labrax</name>
    <dbReference type="NCBI Taxonomy" id="13489"/>
    <lineage>
        <taxon>Eukaryota</taxon>
        <taxon>Metazoa</taxon>
        <taxon>Chordata</taxon>
        <taxon>Craniata</taxon>
        <taxon>Vertebrata</taxon>
        <taxon>Euteleostomi</taxon>
        <taxon>Actinopterygii</taxon>
        <taxon>Neopterygii</taxon>
        <taxon>Teleostei</taxon>
        <taxon>Neoteleostei</taxon>
        <taxon>Acanthomorphata</taxon>
        <taxon>Eupercaria</taxon>
        <taxon>Moronidae</taxon>
        <taxon>Dicentrarchus</taxon>
    </lineage>
</organism>
<dbReference type="PANTHER" id="PTHR24106">
    <property type="entry name" value="NACHT, LRR AND CARD DOMAINS-CONTAINING"/>
    <property type="match status" value="1"/>
</dbReference>
<reference evidence="3" key="2">
    <citation type="submission" date="2025-09" db="UniProtKB">
        <authorList>
            <consortium name="Ensembl"/>
        </authorList>
    </citation>
    <scope>IDENTIFICATION</scope>
</reference>
<keyword evidence="4" id="KW-1185">Reference proteome</keyword>